<protein>
    <recommendedName>
        <fullName evidence="4">Excreted virulence factor EspC (Type VII ESX diderm)</fullName>
    </recommendedName>
</protein>
<evidence type="ECO:0008006" key="4">
    <source>
        <dbReference type="Google" id="ProtNLM"/>
    </source>
</evidence>
<gene>
    <name evidence="2" type="ORF">FHS13_004183</name>
</gene>
<feature type="region of interest" description="Disordered" evidence="1">
    <location>
        <begin position="1"/>
        <end position="21"/>
    </location>
</feature>
<sequence length="127" mass="12982">MSENTPDSAGPSQAAASGGTATATQQAVQVVVDLPSFEGDVAAMRAHTTFVDTVVLPHYEGLLNAARRAGMGEEMLARLAQGQEAVAMARTQVAHATDAVVRLNAAVAQAHADAAAAATKKSYYTAD</sequence>
<dbReference type="EMBL" id="JACHJO010000017">
    <property type="protein sequence ID" value="MBB6122194.1"/>
    <property type="molecule type" value="Genomic_DNA"/>
</dbReference>
<name>A0A841IV38_9ACTN</name>
<evidence type="ECO:0000256" key="1">
    <source>
        <dbReference type="SAM" id="MobiDB-lite"/>
    </source>
</evidence>
<reference evidence="2 3" key="1">
    <citation type="submission" date="2020-08" db="EMBL/GenBank/DDBJ databases">
        <title>Genomic Encyclopedia of Type Strains, Phase III (KMG-III): the genomes of soil and plant-associated and newly described type strains.</title>
        <authorList>
            <person name="Whitman W."/>
        </authorList>
    </citation>
    <scope>NUCLEOTIDE SEQUENCE [LARGE SCALE GENOMIC DNA]</scope>
    <source>
        <strain evidence="2 3">CECT 8712</strain>
    </source>
</reference>
<accession>A0A841IV38</accession>
<proteinExistence type="predicted"/>
<dbReference type="AlphaFoldDB" id="A0A841IV38"/>
<comment type="caution">
    <text evidence="2">The sequence shown here is derived from an EMBL/GenBank/DDBJ whole genome shotgun (WGS) entry which is preliminary data.</text>
</comment>
<keyword evidence="3" id="KW-1185">Reference proteome</keyword>
<organism evidence="2 3">
    <name type="scientific">Nocardiopsis algeriensis</name>
    <dbReference type="NCBI Taxonomy" id="1478215"/>
    <lineage>
        <taxon>Bacteria</taxon>
        <taxon>Bacillati</taxon>
        <taxon>Actinomycetota</taxon>
        <taxon>Actinomycetes</taxon>
        <taxon>Streptosporangiales</taxon>
        <taxon>Nocardiopsidaceae</taxon>
        <taxon>Nocardiopsis</taxon>
    </lineage>
</organism>
<dbReference type="RefSeq" id="WP_184293634.1">
    <property type="nucleotide sequence ID" value="NZ_JACHJO010000017.1"/>
</dbReference>
<evidence type="ECO:0000313" key="2">
    <source>
        <dbReference type="EMBL" id="MBB6122194.1"/>
    </source>
</evidence>
<dbReference type="Proteomes" id="UP000536604">
    <property type="component" value="Unassembled WGS sequence"/>
</dbReference>
<evidence type="ECO:0000313" key="3">
    <source>
        <dbReference type="Proteomes" id="UP000536604"/>
    </source>
</evidence>
<feature type="compositionally biased region" description="Low complexity" evidence="1">
    <location>
        <begin position="8"/>
        <end position="21"/>
    </location>
</feature>